<evidence type="ECO:0000256" key="1">
    <source>
        <dbReference type="SAM" id="MobiDB-lite"/>
    </source>
</evidence>
<reference evidence="2 3" key="1">
    <citation type="submission" date="2024-04" db="EMBL/GenBank/DDBJ databases">
        <title>Tritrichomonas musculus Genome.</title>
        <authorList>
            <person name="Alves-Ferreira E."/>
            <person name="Grigg M."/>
            <person name="Lorenzi H."/>
            <person name="Galac M."/>
        </authorList>
    </citation>
    <scope>NUCLEOTIDE SEQUENCE [LARGE SCALE GENOMIC DNA]</scope>
    <source>
        <strain evidence="2 3">EAF2021</strain>
    </source>
</reference>
<feature type="compositionally biased region" description="Basic and acidic residues" evidence="1">
    <location>
        <begin position="995"/>
        <end position="1004"/>
    </location>
</feature>
<comment type="caution">
    <text evidence="2">The sequence shown here is derived from an EMBL/GenBank/DDBJ whole genome shotgun (WGS) entry which is preliminary data.</text>
</comment>
<evidence type="ECO:0008006" key="4">
    <source>
        <dbReference type="Google" id="ProtNLM"/>
    </source>
</evidence>
<sequence>MNEIENYQQQFQQILSTIKVIFNFDPQLLFIDTYDRISQQLTLIVNLITQINPDQPNYYIVYNIVISIIPYIERIIFSGYSDQILEFVLTINQLISSNLMFCTSRFVPFRLQLFLTVCAVYANLKEPHEKDAELFIQTFKSEIMNMKELEESNINGLSETITTCNNRQVVLEDLYSTAFNSIELINAHFTSSEEVVVDKISSSRKQKKSKARPVKDEPANHPVSLPSLHTVHMIINLFNSPMPKQEYVTKYGPVIQNWMLPECDISPLLLHRLIYCLMRSGPLDSLDSLNSSLPEDKIVQIALKLSSENWVEASDLISQLSKEEISVDFQFYNEYALKIFNRFSAGKIEDPMALKGVLHILINSPSPCPIECSLAALHYAWHLDSIKEYENAYKAAESALNVLETYRDYFSIRKSQKVISAPTSFPHKPLDQGYIQFEKWLECLHVDLFTIFFRARLNYGLEDDIQKAKVDYTELIEKTKADKIHEEKMFGTLDASQKQKFDSLLNKPFQPPKRSIPTENLLSEQYKDNYGAKALIYIQMSFFNPKNANKLLMKAREFLNQGEKLQLPINSPVIFSNRNQISLLCPTSIPNAKTISLFGKENVNGSMGLTTSNTALKGTGEKHDQTEPFLVTNLKPNTLYTFAFGGYDTHDELIDNLQPSFSITTCHSLSNELIWAYLASTAYELKDNETFDVALTFLMKKLTTIQKVSDDHKFYNNCNPFHRFVIKPETFPLPAPILRSFATSLIMAGRLFSSKPLHATSFLKIALTISQILNNQELSLSICNEMLATIQPNLVNIYHSKWVVHPLLYIISALMKNKETVNDELHQVILSRASFAVDSLFVSLYQEKQLSQFIINAVQSLPADQFRTFFLLFASKNQLLDASTSDSTLLLAAADCFRSSPERCFDDVFSKFKTDPLFNQAAIYVISAAHNIGLYAQGTNWSSQCLEYFKSQLHETEEKQPSKSKNARNVKQTKPKKQTQTKGKDKGSQQGDNSKPPEENEAENHAAMKIQSVWHKYRNRSKNISKFFEINKSRAAICYLSGLCIMENEKQEELVIQQSDRNATSRKHSKQTKNKTPTSKKTEDDHQVNPDQYSLIFNSFRRSIVFANRSKQDQIIVDSLRMLETFLSLIGPGNSIFTDNSTSIATLSSVLIENAPSSSISWLIKVLKICFIILLFDNKSEIVKNLLQKASEMKIDTSDLQWLIQSNEPVEKANKTVESTNNGDSSNKLYSMANILLQKANQGIMSLFPDDPVNVDTENLVNNVATIAIGLQHKQKLSMSISLLTKLAFVLFQRGKTKQAITKLCEALEGHFRVVKAHEKVLQILEKETEESFYQKHSWSGCLSIAVISMFIAMYSEKSSAMMLSRLAAFSLASIFTSSSNNPKKEIDFIEFEPPEIVSGIDIFTSNDPNQPLLEPTDPEYVTVAFNHLLSSLYSCEMYFEMFKPLSLIRHFFRFITRNKRFLGRARLMTFVACCEFGLMKGAMNVMNDFITHYGEARKTSENMLYTQNSKRIQFNSNEQPFSQVNQDCINKLASVSAQVGSDYGNALMIQYVICIAKFCIVASDVSDPLGVTTQASQDASKDPNQTSSRGKHRKPQHHAKTKSGSVDQDSLNKAGSSSQASDFYTSILRIGENLINDLAGKELKNIPSSVKIELQVAKAHIYMKQWRWESAINVAQEVLKSLSSEKNEIEQFGNDQPLLLINGIITHAKTIIYKASYNLNDFSTSDEFASVYYKALIMIRNADLESAARLLYQISRLKPITSFHIEYILSVAQLLTIFCYDPHLINSIQGQNEGQLNSIDTKSFVLNLAEKVNDDTKKFFVEQLALNEERSYFLRNTFLMIRLSHLEALVNATFNGPKDPVSLLNDAGDLMNSKCPYVSHGLLFLLNSSLLSIQTKNFIKNSPLAILAWNQDFSTFQMSYSTEQVDKLADQTLAMFASSPDCITHPRSRECALNNVLLVGLTSNSTSSQNESSGTIGNNPSLSSAPSANSTLGESQLQSSMVPQSLPDEKKIANTKVALAIASSVHDAKRIIQKMIAQSGSTPPMNCSSLLMNDNKDMSMRELANAYYAHVCSLALPLFDTGLLEERSFFFFKCFEDKLSSFRTNNKEAIVASIEPGTVLGQWYGVDSSLLKTADTFASDATNGTNGATTVAASSSVSRSIRSTTRPGLSNFSSSSTFSTSVSSSVSSISRKKSSPLTGFSSAAASSSKGQIFFFLGLTVDANTNAGKKPNLKLSSSPAVTASTSNTEGNINNAAVSSASNGRAETPFIIAASVNDISIASAEFSEIGFDLNEAIQLEASDLEDQIPPAQSNQAKDTSGADAGGKDAANKKKKGVQKAIKTMDSPCFSLLKNQADAQRKSAEIQWNLSIHKLQEILNKSNRIVGKLIGMKKRWPSEIQIGEIDMNTAYSISHLLNSQFGIHEKSQVLVDWLNSIIGQLASTSKQ</sequence>
<feature type="compositionally biased region" description="Basic residues" evidence="1">
    <location>
        <begin position="202"/>
        <end position="212"/>
    </location>
</feature>
<feature type="compositionally biased region" description="Polar residues" evidence="1">
    <location>
        <begin position="1603"/>
        <end position="1619"/>
    </location>
</feature>
<feature type="compositionally biased region" description="Polar residues" evidence="1">
    <location>
        <begin position="1992"/>
        <end position="2004"/>
    </location>
</feature>
<proteinExistence type="predicted"/>
<feature type="region of interest" description="Disordered" evidence="1">
    <location>
        <begin position="1574"/>
        <end position="1619"/>
    </location>
</feature>
<feature type="region of interest" description="Disordered" evidence="1">
    <location>
        <begin position="2307"/>
        <end position="2335"/>
    </location>
</feature>
<feature type="compositionally biased region" description="Basic residues" evidence="1">
    <location>
        <begin position="1590"/>
        <end position="1602"/>
    </location>
</feature>
<feature type="compositionally biased region" description="Low complexity" evidence="1">
    <location>
        <begin position="1965"/>
        <end position="1991"/>
    </location>
</feature>
<feature type="region of interest" description="Disordered" evidence="1">
    <location>
        <begin position="2157"/>
        <end position="2182"/>
    </location>
</feature>
<keyword evidence="3" id="KW-1185">Reference proteome</keyword>
<feature type="region of interest" description="Disordered" evidence="1">
    <location>
        <begin position="200"/>
        <end position="222"/>
    </location>
</feature>
<feature type="compositionally biased region" description="Basic residues" evidence="1">
    <location>
        <begin position="965"/>
        <end position="979"/>
    </location>
</feature>
<dbReference type="PANTHER" id="PTHR33487">
    <property type="entry name" value="CILIA- AND FLAGELLA-ASSOCIATED PROTEIN 54"/>
    <property type="match status" value="1"/>
</dbReference>
<name>A0ABR2L1B9_9EUKA</name>
<feature type="region of interest" description="Disordered" evidence="1">
    <location>
        <begin position="956"/>
        <end position="1004"/>
    </location>
</feature>
<dbReference type="Proteomes" id="UP001470230">
    <property type="component" value="Unassembled WGS sequence"/>
</dbReference>
<feature type="region of interest" description="Disordered" evidence="1">
    <location>
        <begin position="1965"/>
        <end position="2005"/>
    </location>
</feature>
<feature type="compositionally biased region" description="Basic residues" evidence="1">
    <location>
        <begin position="1064"/>
        <end position="1073"/>
    </location>
</feature>
<feature type="compositionally biased region" description="Polar residues" evidence="1">
    <location>
        <begin position="1574"/>
        <end position="1589"/>
    </location>
</feature>
<evidence type="ECO:0000313" key="2">
    <source>
        <dbReference type="EMBL" id="KAK8897165.1"/>
    </source>
</evidence>
<organism evidence="2 3">
    <name type="scientific">Tritrichomonas musculus</name>
    <dbReference type="NCBI Taxonomy" id="1915356"/>
    <lineage>
        <taxon>Eukaryota</taxon>
        <taxon>Metamonada</taxon>
        <taxon>Parabasalia</taxon>
        <taxon>Tritrichomonadida</taxon>
        <taxon>Tritrichomonadidae</taxon>
        <taxon>Tritrichomonas</taxon>
    </lineage>
</organism>
<dbReference type="PANTHER" id="PTHR33487:SF1">
    <property type="entry name" value="CILIA- AND FLAGELLA-ASSOCIATED PROTEIN 54"/>
    <property type="match status" value="1"/>
</dbReference>
<dbReference type="EMBL" id="JAPFFF010000002">
    <property type="protein sequence ID" value="KAK8897165.1"/>
    <property type="molecule type" value="Genomic_DNA"/>
</dbReference>
<evidence type="ECO:0000313" key="3">
    <source>
        <dbReference type="Proteomes" id="UP001470230"/>
    </source>
</evidence>
<feature type="region of interest" description="Disordered" evidence="1">
    <location>
        <begin position="1058"/>
        <end position="1087"/>
    </location>
</feature>
<gene>
    <name evidence="2" type="ORF">M9Y10_015099</name>
</gene>
<protein>
    <recommendedName>
        <fullName evidence="4">Separase</fullName>
    </recommendedName>
</protein>
<accession>A0ABR2L1B9</accession>